<accession>A0A0G4GAN3</accession>
<protein>
    <submittedName>
        <fullName evidence="2">Uncharacterized protein</fullName>
    </submittedName>
</protein>
<dbReference type="EMBL" id="CDMZ01001024">
    <property type="protein sequence ID" value="CEM25855.1"/>
    <property type="molecule type" value="Genomic_DNA"/>
</dbReference>
<reference evidence="2" key="1">
    <citation type="submission" date="2014-11" db="EMBL/GenBank/DDBJ databases">
        <authorList>
            <person name="Otto D Thomas"/>
            <person name="Naeem Raeece"/>
        </authorList>
    </citation>
    <scope>NUCLEOTIDE SEQUENCE</scope>
</reference>
<dbReference type="VEuPathDB" id="CryptoDB:Cvel_20970"/>
<proteinExistence type="predicted"/>
<evidence type="ECO:0000256" key="1">
    <source>
        <dbReference type="SAM" id="MobiDB-lite"/>
    </source>
</evidence>
<evidence type="ECO:0000313" key="2">
    <source>
        <dbReference type="EMBL" id="CEM25855.1"/>
    </source>
</evidence>
<organism evidence="2">
    <name type="scientific">Chromera velia CCMP2878</name>
    <dbReference type="NCBI Taxonomy" id="1169474"/>
    <lineage>
        <taxon>Eukaryota</taxon>
        <taxon>Sar</taxon>
        <taxon>Alveolata</taxon>
        <taxon>Colpodellida</taxon>
        <taxon>Chromeraceae</taxon>
        <taxon>Chromera</taxon>
    </lineage>
</organism>
<name>A0A0G4GAN3_9ALVE</name>
<feature type="region of interest" description="Disordered" evidence="1">
    <location>
        <begin position="15"/>
        <end position="82"/>
    </location>
</feature>
<gene>
    <name evidence="2" type="ORF">Cvel_20970</name>
</gene>
<dbReference type="AlphaFoldDB" id="A0A0G4GAN3"/>
<feature type="compositionally biased region" description="Polar residues" evidence="1">
    <location>
        <begin position="15"/>
        <end position="25"/>
    </location>
</feature>
<sequence>MVGELGCLIEHTLPSSRSQQMTSFHSAHFTAPMSPSYPQQCKATADERKTAEALASIPTRGRGEGVGTAAEGTPTPEQNPLQHWPRAALEDMMTLGSNAFRLAKVAQALPKESEEGGGLV</sequence>